<evidence type="ECO:0000256" key="1">
    <source>
        <dbReference type="ARBA" id="ARBA00004123"/>
    </source>
</evidence>
<dbReference type="EMBL" id="LDAU01000254">
    <property type="protein sequence ID" value="KRW98350.1"/>
    <property type="molecule type" value="Genomic_DNA"/>
</dbReference>
<dbReference type="SUPFAM" id="SSF140106">
    <property type="entry name" value="Calcyclin-binding protein-like"/>
    <property type="match status" value="1"/>
</dbReference>
<sequence>MQIQELQEDIEELKFLLSQSKRSSNQNCLQNEIQKIQQIIDKQKKIEQQNSEKEVQNQQQDKQNIQTKKQKEIIYQSINDYSFEQEGKKIKVYIFLDNVGNVDKNDIQVDIQQNSLSLLIHNYNNRNLQFKIPKLQDKINPENSKFIQKQNRVTFILEKNSSLTWDQLAYKENKLKDDTKEKIDDKDPQASLMNLMKQMYDSGDDEMKRTINKAWAESQQKKQSGLI</sequence>
<name>A0A0V0Q825_PSEPJ</name>
<evidence type="ECO:0000256" key="2">
    <source>
        <dbReference type="ARBA" id="ARBA00004496"/>
    </source>
</evidence>
<evidence type="ECO:0000256" key="9">
    <source>
        <dbReference type="ARBA" id="ARBA00025145"/>
    </source>
</evidence>
<dbReference type="InterPro" id="IPR037201">
    <property type="entry name" value="CacyBP_N"/>
</dbReference>
<comment type="subcellular location">
    <subcellularLocation>
        <location evidence="2">Cytoplasm</location>
    </subcellularLocation>
    <subcellularLocation>
        <location evidence="1">Nucleus</location>
    </subcellularLocation>
</comment>
<comment type="function">
    <text evidence="9">May be involved in calcium-dependent ubiquitination and subsequent proteasomal degradation of target proteins. Probably serves as a molecular bridge in ubiquitin E3 complexes. Participates in the ubiquitin-mediated degradation of beta-catenin (CTNNB1).</text>
</comment>
<dbReference type="InterPro" id="IPR007699">
    <property type="entry name" value="SGS_dom"/>
</dbReference>
<comment type="caution">
    <text evidence="13">The sequence shown here is derived from an EMBL/GenBank/DDBJ whole genome shotgun (WGS) entry which is preliminary data.</text>
</comment>
<dbReference type="PANTHER" id="PTHR13164">
    <property type="entry name" value="CALICYLIN BINDING PROTEIN"/>
    <property type="match status" value="1"/>
</dbReference>
<dbReference type="GO" id="GO:0044548">
    <property type="term" value="F:S100 protein binding"/>
    <property type="evidence" value="ECO:0007669"/>
    <property type="project" value="InterPro"/>
</dbReference>
<feature type="domain" description="SGS" evidence="11">
    <location>
        <begin position="154"/>
        <end position="227"/>
    </location>
</feature>
<evidence type="ECO:0000256" key="3">
    <source>
        <dbReference type="ARBA" id="ARBA00015702"/>
    </source>
</evidence>
<dbReference type="Pfam" id="PF04969">
    <property type="entry name" value="CS"/>
    <property type="match status" value="1"/>
</dbReference>
<dbReference type="AlphaFoldDB" id="A0A0V0Q825"/>
<protein>
    <recommendedName>
        <fullName evidence="3">Calcyclin-binding protein</fullName>
    </recommendedName>
</protein>
<dbReference type="Gene3D" id="4.10.860.10">
    <property type="entry name" value="UVR domain"/>
    <property type="match status" value="1"/>
</dbReference>
<accession>A0A0V0Q825</accession>
<dbReference type="GO" id="GO:0005737">
    <property type="term" value="C:cytoplasm"/>
    <property type="evidence" value="ECO:0007669"/>
    <property type="project" value="UniProtKB-SubCell"/>
</dbReference>
<feature type="domain" description="CS" evidence="12">
    <location>
        <begin position="76"/>
        <end position="169"/>
    </location>
</feature>
<dbReference type="Gene3D" id="2.60.40.790">
    <property type="match status" value="1"/>
</dbReference>
<evidence type="ECO:0000259" key="12">
    <source>
        <dbReference type="PROSITE" id="PS51203"/>
    </source>
</evidence>
<dbReference type="InterPro" id="IPR015120">
    <property type="entry name" value="Siah-Interact_N"/>
</dbReference>
<evidence type="ECO:0000259" key="11">
    <source>
        <dbReference type="PROSITE" id="PS51048"/>
    </source>
</evidence>
<keyword evidence="4" id="KW-0963">Cytoplasm</keyword>
<gene>
    <name evidence="13" type="ORF">PPERSA_02127</name>
</gene>
<dbReference type="PANTHER" id="PTHR13164:SF3">
    <property type="entry name" value="CALCYCLIN-BINDING PROTEIN"/>
    <property type="match status" value="1"/>
</dbReference>
<dbReference type="OMA" id="YGWDQSA"/>
<dbReference type="InParanoid" id="A0A0V0Q825"/>
<proteinExistence type="predicted"/>
<dbReference type="InterPro" id="IPR037893">
    <property type="entry name" value="CS_CacyBP"/>
</dbReference>
<keyword evidence="6" id="KW-0833">Ubl conjugation pathway</keyword>
<reference evidence="13 14" key="1">
    <citation type="journal article" date="2015" name="Sci. Rep.">
        <title>Genome of the facultative scuticociliatosis pathogen Pseudocohnilembus persalinus provides insight into its virulence through horizontal gene transfer.</title>
        <authorList>
            <person name="Xiong J."/>
            <person name="Wang G."/>
            <person name="Cheng J."/>
            <person name="Tian M."/>
            <person name="Pan X."/>
            <person name="Warren A."/>
            <person name="Jiang C."/>
            <person name="Yuan D."/>
            <person name="Miao W."/>
        </authorList>
    </citation>
    <scope>NUCLEOTIDE SEQUENCE [LARGE SCALE GENOMIC DNA]</scope>
    <source>
        <strain evidence="13">36N120E</strain>
    </source>
</reference>
<evidence type="ECO:0000256" key="10">
    <source>
        <dbReference type="SAM" id="Coils"/>
    </source>
</evidence>
<dbReference type="SUPFAM" id="SSF49764">
    <property type="entry name" value="HSP20-like chaperones"/>
    <property type="match status" value="1"/>
</dbReference>
<dbReference type="FunCoup" id="A0A0V0Q825">
    <property type="interactions" value="302"/>
</dbReference>
<evidence type="ECO:0000256" key="8">
    <source>
        <dbReference type="ARBA" id="ARBA00023242"/>
    </source>
</evidence>
<evidence type="ECO:0000256" key="5">
    <source>
        <dbReference type="ARBA" id="ARBA00022553"/>
    </source>
</evidence>
<dbReference type="GO" id="GO:0031625">
    <property type="term" value="F:ubiquitin protein ligase binding"/>
    <property type="evidence" value="ECO:0007669"/>
    <property type="project" value="InterPro"/>
</dbReference>
<dbReference type="PROSITE" id="PS51048">
    <property type="entry name" value="SGS"/>
    <property type="match status" value="1"/>
</dbReference>
<dbReference type="PROSITE" id="PS51203">
    <property type="entry name" value="CS"/>
    <property type="match status" value="1"/>
</dbReference>
<keyword evidence="14" id="KW-1185">Reference proteome</keyword>
<evidence type="ECO:0000313" key="14">
    <source>
        <dbReference type="Proteomes" id="UP000054937"/>
    </source>
</evidence>
<dbReference type="GO" id="GO:0015631">
    <property type="term" value="F:tubulin binding"/>
    <property type="evidence" value="ECO:0007669"/>
    <property type="project" value="InterPro"/>
</dbReference>
<evidence type="ECO:0000313" key="13">
    <source>
        <dbReference type="EMBL" id="KRW98350.1"/>
    </source>
</evidence>
<dbReference type="InterPro" id="IPR052289">
    <property type="entry name" value="Calcyclin-binding_UBL-bridge"/>
</dbReference>
<evidence type="ECO:0000256" key="7">
    <source>
        <dbReference type="ARBA" id="ARBA00022990"/>
    </source>
</evidence>
<feature type="coiled-coil region" evidence="10">
    <location>
        <begin position="3"/>
        <end position="68"/>
    </location>
</feature>
<keyword evidence="5" id="KW-0597">Phosphoprotein</keyword>
<evidence type="ECO:0000256" key="4">
    <source>
        <dbReference type="ARBA" id="ARBA00022490"/>
    </source>
</evidence>
<dbReference type="Pfam" id="PF09032">
    <property type="entry name" value="Siah-Interact_N"/>
    <property type="match status" value="1"/>
</dbReference>
<keyword evidence="10" id="KW-0175">Coiled coil</keyword>
<keyword evidence="7" id="KW-0007">Acetylation</keyword>
<dbReference type="GO" id="GO:0005634">
    <property type="term" value="C:nucleus"/>
    <property type="evidence" value="ECO:0007669"/>
    <property type="project" value="UniProtKB-SubCell"/>
</dbReference>
<dbReference type="InterPro" id="IPR008978">
    <property type="entry name" value="HSP20-like_chaperone"/>
</dbReference>
<keyword evidence="8" id="KW-0539">Nucleus</keyword>
<dbReference type="OrthoDB" id="164025at2759"/>
<organism evidence="13 14">
    <name type="scientific">Pseudocohnilembus persalinus</name>
    <name type="common">Ciliate</name>
    <dbReference type="NCBI Taxonomy" id="266149"/>
    <lineage>
        <taxon>Eukaryota</taxon>
        <taxon>Sar</taxon>
        <taxon>Alveolata</taxon>
        <taxon>Ciliophora</taxon>
        <taxon>Intramacronucleata</taxon>
        <taxon>Oligohymenophorea</taxon>
        <taxon>Scuticociliatia</taxon>
        <taxon>Philasterida</taxon>
        <taxon>Pseudocohnilembidae</taxon>
        <taxon>Pseudocohnilembus</taxon>
    </lineage>
</organism>
<dbReference type="Proteomes" id="UP000054937">
    <property type="component" value="Unassembled WGS sequence"/>
</dbReference>
<dbReference type="CDD" id="cd06468">
    <property type="entry name" value="p23_CacyBP"/>
    <property type="match status" value="1"/>
</dbReference>
<dbReference type="InterPro" id="IPR007052">
    <property type="entry name" value="CS_dom"/>
</dbReference>
<evidence type="ECO:0000256" key="6">
    <source>
        <dbReference type="ARBA" id="ARBA00022786"/>
    </source>
</evidence>